<feature type="transmembrane region" description="Helical" evidence="8">
    <location>
        <begin position="200"/>
        <end position="218"/>
    </location>
</feature>
<dbReference type="SUPFAM" id="SSF103473">
    <property type="entry name" value="MFS general substrate transporter"/>
    <property type="match status" value="2"/>
</dbReference>
<evidence type="ECO:0000313" key="11">
    <source>
        <dbReference type="Proteomes" id="UP001500016"/>
    </source>
</evidence>
<dbReference type="Proteomes" id="UP001500016">
    <property type="component" value="Unassembled WGS sequence"/>
</dbReference>
<dbReference type="Gene3D" id="1.20.1250.20">
    <property type="entry name" value="MFS general substrate transporter like domains"/>
    <property type="match status" value="1"/>
</dbReference>
<dbReference type="CDD" id="cd17321">
    <property type="entry name" value="MFS_MMR_MDR_like"/>
    <property type="match status" value="1"/>
</dbReference>
<dbReference type="EMBL" id="BAAAPE010000005">
    <property type="protein sequence ID" value="GAA2068635.1"/>
    <property type="molecule type" value="Genomic_DNA"/>
</dbReference>
<keyword evidence="5 8" id="KW-1133">Transmembrane helix</keyword>
<evidence type="ECO:0000259" key="9">
    <source>
        <dbReference type="PROSITE" id="PS50850"/>
    </source>
</evidence>
<keyword evidence="7" id="KW-0046">Antibiotic resistance</keyword>
<proteinExistence type="predicted"/>
<dbReference type="RefSeq" id="WP_344525728.1">
    <property type="nucleotide sequence ID" value="NZ_BAAAPE010000005.1"/>
</dbReference>
<feature type="domain" description="Major facilitator superfamily (MFS) profile" evidence="9">
    <location>
        <begin position="13"/>
        <end position="462"/>
    </location>
</feature>
<keyword evidence="2" id="KW-0813">Transport</keyword>
<organism evidence="10 11">
    <name type="scientific">Streptomyces albiaxialis</name>
    <dbReference type="NCBI Taxonomy" id="329523"/>
    <lineage>
        <taxon>Bacteria</taxon>
        <taxon>Bacillati</taxon>
        <taxon>Actinomycetota</taxon>
        <taxon>Actinomycetes</taxon>
        <taxon>Kitasatosporales</taxon>
        <taxon>Streptomycetaceae</taxon>
        <taxon>Streptomyces</taxon>
    </lineage>
</organism>
<feature type="transmembrane region" description="Helical" evidence="8">
    <location>
        <begin position="268"/>
        <end position="291"/>
    </location>
</feature>
<dbReference type="NCBIfam" id="TIGR01167">
    <property type="entry name" value="LPXTG_anchor"/>
    <property type="match status" value="1"/>
</dbReference>
<comment type="subcellular location">
    <subcellularLocation>
        <location evidence="1">Cell membrane</location>
        <topology evidence="1">Multi-pass membrane protein</topology>
    </subcellularLocation>
</comment>
<sequence>MSLSTVDPRRWWALLVLAAAQFMVIMDTSIIGVALPEMQRDLGFSQGDLQWVFNAYVIAFGGLLLLGGRLSDLLGARKVFTAGWAVLIAGSVVAAAASTAWVEVAGRAIQGVGGAFIAPAAMTLLMMLFGHDSRELGRALAVYGAAAPAGGTAGVFLGGVITEWLSWPWVFIVYVPIGVATLLATKLLPAASGARGSVDVLGAAAVTAGLALSVFAVVRAPETGWGSAQTVLGLAGAAALLALFLLLQKKARTPLMPLGVWRTPRLASSNLAMALLGAAWIPMWFFLNLYLQQVLGYGAFASGAALLPMTTLLMVFMVALTARLLGRFGARPLIAGGLALLALGLLWLAAVEPTGTFAVDVLPASLVAALGMSLAYIPAMMTAVSGVRQEQAGLASGIVNTTYQVGSALGLAALTALATSRGAGRIGDLPALTEGFSAAFTWAAAIAGAGALLTLLLMRDRATVRTEEKGEKEEERIGV</sequence>
<keyword evidence="4 8" id="KW-0812">Transmembrane</keyword>
<feature type="transmembrane region" description="Helical" evidence="8">
    <location>
        <begin position="332"/>
        <end position="351"/>
    </location>
</feature>
<feature type="transmembrane region" description="Helical" evidence="8">
    <location>
        <begin position="357"/>
        <end position="377"/>
    </location>
</feature>
<evidence type="ECO:0000256" key="5">
    <source>
        <dbReference type="ARBA" id="ARBA00022989"/>
    </source>
</evidence>
<feature type="transmembrane region" description="Helical" evidence="8">
    <location>
        <begin position="439"/>
        <end position="458"/>
    </location>
</feature>
<feature type="transmembrane region" description="Helical" evidence="8">
    <location>
        <begin position="224"/>
        <end position="247"/>
    </location>
</feature>
<evidence type="ECO:0000256" key="1">
    <source>
        <dbReference type="ARBA" id="ARBA00004651"/>
    </source>
</evidence>
<keyword evidence="11" id="KW-1185">Reference proteome</keyword>
<keyword evidence="3" id="KW-1003">Cell membrane</keyword>
<dbReference type="PANTHER" id="PTHR42718">
    <property type="entry name" value="MAJOR FACILITATOR SUPERFAMILY MULTIDRUG TRANSPORTER MFSC"/>
    <property type="match status" value="1"/>
</dbReference>
<feature type="transmembrane region" description="Helical" evidence="8">
    <location>
        <begin position="140"/>
        <end position="161"/>
    </location>
</feature>
<dbReference type="Gene3D" id="1.20.1720.10">
    <property type="entry name" value="Multidrug resistance protein D"/>
    <property type="match status" value="1"/>
</dbReference>
<protein>
    <submittedName>
        <fullName evidence="10">DHA2 family efflux MFS transporter permease subunit</fullName>
    </submittedName>
</protein>
<gene>
    <name evidence="10" type="ORF">GCM10009801_17060</name>
</gene>
<feature type="transmembrane region" description="Helical" evidence="8">
    <location>
        <begin position="12"/>
        <end position="34"/>
    </location>
</feature>
<evidence type="ECO:0000256" key="7">
    <source>
        <dbReference type="ARBA" id="ARBA00023251"/>
    </source>
</evidence>
<evidence type="ECO:0000256" key="6">
    <source>
        <dbReference type="ARBA" id="ARBA00023136"/>
    </source>
</evidence>
<reference evidence="10 11" key="1">
    <citation type="journal article" date="2019" name="Int. J. Syst. Evol. Microbiol.">
        <title>The Global Catalogue of Microorganisms (GCM) 10K type strain sequencing project: providing services to taxonomists for standard genome sequencing and annotation.</title>
        <authorList>
            <consortium name="The Broad Institute Genomics Platform"/>
            <consortium name="The Broad Institute Genome Sequencing Center for Infectious Disease"/>
            <person name="Wu L."/>
            <person name="Ma J."/>
        </authorList>
    </citation>
    <scope>NUCLEOTIDE SEQUENCE [LARGE SCALE GENOMIC DNA]</scope>
    <source>
        <strain evidence="10 11">JCM 15478</strain>
    </source>
</reference>
<evidence type="ECO:0000256" key="8">
    <source>
        <dbReference type="SAM" id="Phobius"/>
    </source>
</evidence>
<feature type="transmembrane region" description="Helical" evidence="8">
    <location>
        <begin position="398"/>
        <end position="419"/>
    </location>
</feature>
<comment type="caution">
    <text evidence="10">The sequence shown here is derived from an EMBL/GenBank/DDBJ whole genome shotgun (WGS) entry which is preliminary data.</text>
</comment>
<dbReference type="InterPro" id="IPR011701">
    <property type="entry name" value="MFS"/>
</dbReference>
<dbReference type="InterPro" id="IPR020846">
    <property type="entry name" value="MFS_dom"/>
</dbReference>
<keyword evidence="6 8" id="KW-0472">Membrane</keyword>
<feature type="transmembrane region" description="Helical" evidence="8">
    <location>
        <begin position="297"/>
        <end position="320"/>
    </location>
</feature>
<evidence type="ECO:0000256" key="2">
    <source>
        <dbReference type="ARBA" id="ARBA00022448"/>
    </source>
</evidence>
<evidence type="ECO:0000313" key="10">
    <source>
        <dbReference type="EMBL" id="GAA2068635.1"/>
    </source>
</evidence>
<evidence type="ECO:0000256" key="3">
    <source>
        <dbReference type="ARBA" id="ARBA00022475"/>
    </source>
</evidence>
<dbReference type="InterPro" id="IPR036259">
    <property type="entry name" value="MFS_trans_sf"/>
</dbReference>
<accession>A0ABN2VPB4</accession>
<feature type="transmembrane region" description="Helical" evidence="8">
    <location>
        <begin position="49"/>
        <end position="67"/>
    </location>
</feature>
<dbReference type="Pfam" id="PF07690">
    <property type="entry name" value="MFS_1"/>
    <property type="match status" value="1"/>
</dbReference>
<dbReference type="PROSITE" id="PS50850">
    <property type="entry name" value="MFS"/>
    <property type="match status" value="1"/>
</dbReference>
<feature type="transmembrane region" description="Helical" evidence="8">
    <location>
        <begin position="79"/>
        <end position="102"/>
    </location>
</feature>
<feature type="transmembrane region" description="Helical" evidence="8">
    <location>
        <begin position="108"/>
        <end position="128"/>
    </location>
</feature>
<name>A0ABN2VPB4_9ACTN</name>
<evidence type="ECO:0000256" key="4">
    <source>
        <dbReference type="ARBA" id="ARBA00022692"/>
    </source>
</evidence>
<dbReference type="PANTHER" id="PTHR42718:SF46">
    <property type="entry name" value="BLR6921 PROTEIN"/>
    <property type="match status" value="1"/>
</dbReference>
<feature type="transmembrane region" description="Helical" evidence="8">
    <location>
        <begin position="167"/>
        <end position="188"/>
    </location>
</feature>